<dbReference type="InterPro" id="IPR006530">
    <property type="entry name" value="YD"/>
</dbReference>
<keyword evidence="3" id="KW-1133">Transmembrane helix</keyword>
<dbReference type="InterPro" id="IPR036844">
    <property type="entry name" value="Hint_dom_sf"/>
</dbReference>
<sequence length="4241" mass="450029">MVAIFTGIGPGTERGSGSLLGRAGLLGSSSLGRNGEQVLVNAATGNLVISQSDEILIGRGPDAAIARTYNSMTGVADDNNDRWRQSTDRRVLGLTGTVNTSGSTVRRISADGSNIAYTYNADGVYRTRQGAGAYDTLSFANGVWTWTDGATQTRETYAAYGDYWQIKSETDTSGNTLTFDYDGANLTRVTTADGGYVAYAWSGNTITGIVTGYTDLAANSGKTLTRTRYAYDERNRLKTVTVDLSPEDNVTGDGRVYVTSYGYDGDSTRVSSIAQSDGSLLVIGYDAGGRVASLTETVAAGVTRVTTLTYDANFTLVTDPQGQVTRLDYSAAGERFLEKVTAPAAVAGAAPQVVGFTYDAVSADIASVTDAAGNTTRYTYDQAGNLQMEIDRLGNVIRRTYGARNELLSESRGNAVANPAVTESFENGVASGWTGSNGAPVSGPTAGASGSLSRFLGRFGTTWGGEGIAKTFALSGTGQTIVDFDFLKIDSWDGESFTISLDGAAAISFVPGQNASGSFTAGSLTGTYTITSPGQDADLGFGPQFLDRVYHVQLQVAGTGSSLRLGLGSTLDQLVDDESWGVDNVAVREAVGQQARFVYDAANRLRFSVSPEGNVQQFVYDGQGRLEWTIDYPGHLFGVAALPQGAVLTEVQLVAWHNGLADKSTLKLIKNVYDARGNLSQVLRYGAATAAGAPVESGEVGKTSYVYDQAGNLLLTQQDGRAAETFVYDGLGRVVASVDGAGAKTTFIFNDAATQTTVVSANGLVEISTYNKAGERISFLETTASGGSNILPNASLLNGTEGWTLSNAQRVPGSAGGPAFVFRNIGTSYGTAYSTGGAVPAASSLKLSYMVKPAAPDSQFQTAIFWYDAQGNFITQSVFDRWPGDTSKFTAYEHVVVPPAGAVGYSLNANGTGEWGGHSLSIDNHLANGYLVNGTQGWGRLDNVQRVAGGAGGPSFVFRTGPGRGTAETVGAPVPAGAGLTLSYVVKPTAPDTQFQTAIYWYDAQGNFITQSIFDRWPGNVNAYTSYEHQIIPPANAVAYTLYTNGSGDFGGHRLAVTSSATAAAANAEIYTYDKAGRLIAERSAGASISYHVYDKAGRLVGDVSHLGELVEYRYDANNRLVATIAYGTPVDAAKLPGLANSDAPADLASIRPPADAARDIWTWRIYDKEGRLVEAIAGDGSVSIQDYDFAGRLIRTTSYENRLSAAQLTSLRGALPTSVIAPTASGKDAVGRSFYDKDGNLVAILNGEGQLTRIVHDGSGQKIAETTFFNAVAGELRSGAALEVLLANVQPHASDRRFNFVYDGQGLLRFAIDAVGHVTEYRYGAGGADEARRPVETIEHAKALPSLSAYSFAAVSNSFYPANILPNASLLNGTEGWTLTNAQRVPGSAGGPAFVFRNIGTSYGTAYSTGGAVPAASSLKLSYMVKPAAPDSQFQTAIFWYDAQGNFITQSVFDRWPGDTSKFTAYEHVVVPPAGAVGYSLNANGTGEWGGHSLSIDNHLANGYLVNGTQGWGRLDNVQRVAGGAGGPSFVFRTGPGRGTAETVGAPVPAGASLTLSYVVKPTAPDTQFQTAIYWYDAQGNFITQSIFDRWPGNVNAYTSYEHQIIPPANAVAYTLYTNGSGDFGGYALRVDALSTPADRKSYSVYDSAGRLAYAIDAAGAVTGYRYDAVGHVTGVVQYASNTAFMASPSKAQMDAWAQAQPSAATRVTRNFYAENGDLRFTIDAEGYVTGHEYDADGHVIRTRRYSAVATVADTLLSVSNWAASAAYVETSFRYDPTGRLVRSTGAEGGYTDYSYNANGTLLAETAMTGTANEVSTRYEYDGAGRITAEHRAHGIVNPDNVLIQQTTRYAYDGHGNVVEVTDPRLNKTLRSFDRAGRLLSETDAENGIVRYEYDAFGNAVKVTDKRGFTTYNYYDNAGRLIASRDPENYLTETSYTAFGEVASVTRRFNVVAGAAAVGTVPSAAAHDKDATTHFEYDRLGRVVKTIDAEGSFETYKLDAFGQRIEVRNKLGGVTLNSFDRRGLLVAETLPMSSVKPDGTIQATTVTNRFVYDARGNRTEMVEASGLAEARTTLYFYDGANRLTESRLILKEADRTTPGADTPRERYKYDQLGRLVETINALGGRTFSYYDKLGRLVEQIDPAGAMISWRYDAASNVIHERRWAQKPTSAEVGTHGWPTVTADDRVTNYTYDKLNRVQKTDRINPQVNAGPAKVVTGAWNGSAYVTAGSDLVVSYEYDAHGNVTRQTDASGNSVYSYYDKAGRRVEQVDQEGYMTSWRYDSEGNVIHERRWAQRVPSATVADHGWPVVTADDRCTEFTYDRNGRRLTESRWVDGANYGAGQRTITYTYNGLDQVTSKQEATGDTTTYIYDLAGRLETEKRQGFVDHSGAAVSPTTNYRYDGLNNLVRTAEGMAGERVTRYVYGAGGRLASMTNAAGGEFSYVYDAAGNKIRESYVRRQVQSVNAQGVVTYRDLTEAVIETRDVLGRVTGQALASWNGSAWVNGDRQDTAYNSFGEVSARGTNGLWQEQFAYNAAGQLTATNSGGGVWRYFVYDNAGNQTLAVESEGTDLAGKTLDQVLALARGNGAWAGATYVDGINTTITIVDKRGQATTTAAMKRQLSATVSAVDIATTKGYNAFGEVAWEKNAEGAQTSYVYNTMGRVRSIVRPTVSVTSENGTRQQVAPTEYFSYDLSGRLTGTTDANGNVTTRQLLAGTGYGGSEALVTVETHADGGVSRIIYDQFGDARVIRNELETSASHTLRSVHDETRNYDNLGRLVLQTERGGLTHAYTYDLLGRRILHTNTVLGAANAEITDYDLQGRVTRQVAFGGDTTTTSYAWDATLQTAGVTVGGWATTTTLANTLTSVEKEDVFGHALYKKDLGGRISEMTYDKAGRLTARTGAGAMTWTWLNSGLVDTITATSGASNTQNWSSKTTSHGYDVLGNLVAQYTVDTVEEYYQYSWEDGGSAYYYDTERVSRVVQNATADYDTLGRLVWWSEAGTGTAPAARTDYEYDANGNIRRTLASYRALDTNGTASTSASTQDLWYRYDKMNRVTTAKGSLQNGQIVGGEINTYNVAGQRKTTTKTVAASASIPNPYDYDGTQPYIEQGYEGQRLETYVYDAAGNLDFVYGIDGGWEQRPDGTIVGLPPSGTGSRIADYDYDGLGRVTRQLDYDASGTVVQYQRDVTYNAKSQITGETTNTRRGADIFRSIVVNNYGTGTAYALGAVVWSTSQNDKFVKGTTLATGSANPLDTRTDNTIGWYDGAVTTQVRFDENTGSTSNTIFRTTYNYNDAGQLQSAQVNDGRPRTVTYTNDMTGQVIRRDEADNKIPTQSQPYLNGDPHEVWYRFGGKQMGYVGNNGTLDTDYQSSVSNRTATAGTGAFRNGGAYGGAHADFDLSTSALTSYSQGGSGGSYTVQGGETLTSIAAQLWGDASLWYKLAEANGLSASNALMEGQRLTIPAGVMKNTHNASTFKPYDPAEAMGETSPTTPKPQTQKSNKCGVFGQILLIAVAVAVSVYTGGALAGTLGNALGSTFLGGVAAGAVGGAVGSIASQGLGVATGIQQGFSWKGVALAAIGGAVGGAMKGVDVFGKADVGLVKLGNDVARGAISNVASQGIGIATTLQSKFDWTGVAIGGVVAGAVGLANRTVAGLGVGALAGSEQASRPSFGNMANQAISGAAGALAGGAARSLATGTSFGDNVLAALPDVIGSTIGNALAGAVQRQPSAMGGPLDPGEVAPAAETIDSGSALGPDGEIVVTGYRSWLERLGANLTRGASELWHSWGFDDLSNRITNSITGFGSALSSKATDANLGRTVLVGITSSIAGQSFGRLVNGSLTDRNAAAYWGGMRDHAGGLFRSAASLAQIAHDLSPQGVANSLAEAAGVRTFGPNAARSALPIAQAAVAGSEYVSSRVSNRSLIVSDAQRLYGSAKSEIQAFQRLDSAGKQEVILRLAGAGTVEAVAAVLTAGASRAASVGRITSAAENIAPRTIAEFGACFVAGTQVHTPEGLAAIEKLRPGDLVLAQPELGGERSARRIVRVVSFEDKSIWTVSYRDDTGRTETLRATPNHPFWVEGLGWTAAELLQAGQRLQLADGTGATVVAIAETGTRQSVFNFEVEGFHTYYVGELGVWVHNTNCAMIAPGSLPAIEENAVVTTLQHIDAGTMPAGSLAKKWGTQFKNWAGDLPGNQGPTSPYAEYRVAPSPGTSGAGTNRVVVNSQTGEAYYTWTHYGDTGNPPFVQIR</sequence>
<evidence type="ECO:0000256" key="2">
    <source>
        <dbReference type="ARBA" id="ARBA00022801"/>
    </source>
</evidence>
<dbReference type="SMART" id="SM00257">
    <property type="entry name" value="LysM"/>
    <property type="match status" value="1"/>
</dbReference>
<evidence type="ECO:0000313" key="6">
    <source>
        <dbReference type="Proteomes" id="UP000241167"/>
    </source>
</evidence>
<protein>
    <recommendedName>
        <fullName evidence="4">LysM domain-containing protein</fullName>
    </recommendedName>
</protein>
<dbReference type="Pfam" id="PF05593">
    <property type="entry name" value="RHS_repeat"/>
    <property type="match status" value="3"/>
</dbReference>
<keyword evidence="3" id="KW-0472">Membrane</keyword>
<dbReference type="GO" id="GO:0004540">
    <property type="term" value="F:RNA nuclease activity"/>
    <property type="evidence" value="ECO:0007669"/>
    <property type="project" value="InterPro"/>
</dbReference>
<dbReference type="SUPFAM" id="SSF54106">
    <property type="entry name" value="LysM domain"/>
    <property type="match status" value="1"/>
</dbReference>
<name>A0A2P7QW72_9SPHN</name>
<keyword evidence="3" id="KW-0812">Transmembrane</keyword>
<dbReference type="InterPro" id="IPR036779">
    <property type="entry name" value="LysM_dom_sf"/>
</dbReference>
<dbReference type="InterPro" id="IPR050708">
    <property type="entry name" value="T6SS_VgrG/RHS"/>
</dbReference>
<evidence type="ECO:0000256" key="3">
    <source>
        <dbReference type="SAM" id="Phobius"/>
    </source>
</evidence>
<keyword evidence="6" id="KW-1185">Reference proteome</keyword>
<dbReference type="Gene3D" id="2.170.16.10">
    <property type="entry name" value="Hedgehog/Intein (Hint) domain"/>
    <property type="match status" value="1"/>
</dbReference>
<evidence type="ECO:0000313" key="5">
    <source>
        <dbReference type="EMBL" id="PSJ42216.1"/>
    </source>
</evidence>
<feature type="transmembrane region" description="Helical" evidence="3">
    <location>
        <begin position="3529"/>
        <end position="3551"/>
    </location>
</feature>
<feature type="transmembrane region" description="Helical" evidence="3">
    <location>
        <begin position="3501"/>
        <end position="3522"/>
    </location>
</feature>
<feature type="domain" description="LysM" evidence="4">
    <location>
        <begin position="3411"/>
        <end position="3458"/>
    </location>
</feature>
<dbReference type="Pfam" id="PF01476">
    <property type="entry name" value="LysM"/>
    <property type="match status" value="1"/>
</dbReference>
<dbReference type="InterPro" id="IPR018392">
    <property type="entry name" value="LysM"/>
</dbReference>
<dbReference type="Gene3D" id="2.180.10.10">
    <property type="entry name" value="RHS repeat-associated core"/>
    <property type="match status" value="9"/>
</dbReference>
<dbReference type="GO" id="GO:0003723">
    <property type="term" value="F:RNA binding"/>
    <property type="evidence" value="ECO:0007669"/>
    <property type="project" value="InterPro"/>
</dbReference>
<dbReference type="Pfam" id="PF07591">
    <property type="entry name" value="PT-HINT"/>
    <property type="match status" value="1"/>
</dbReference>
<dbReference type="SMART" id="SM00306">
    <property type="entry name" value="HintN"/>
    <property type="match status" value="1"/>
</dbReference>
<keyword evidence="1" id="KW-0540">Nuclease</keyword>
<dbReference type="InterPro" id="IPR000026">
    <property type="entry name" value="N1-like"/>
</dbReference>
<dbReference type="InterPro" id="IPR031325">
    <property type="entry name" value="RHS_repeat"/>
</dbReference>
<dbReference type="InterPro" id="IPR003587">
    <property type="entry name" value="Hint_dom_N"/>
</dbReference>
<evidence type="ECO:0000256" key="1">
    <source>
        <dbReference type="ARBA" id="ARBA00022722"/>
    </source>
</evidence>
<dbReference type="RefSeq" id="WP_106512385.1">
    <property type="nucleotide sequence ID" value="NZ_PXYI01000002.1"/>
</dbReference>
<dbReference type="PANTHER" id="PTHR32305:SF15">
    <property type="entry name" value="PROTEIN RHSA-RELATED"/>
    <property type="match status" value="1"/>
</dbReference>
<accession>A0A2P7QW72</accession>
<dbReference type="OrthoDB" id="7322641at2"/>
<dbReference type="PROSITE" id="PS51782">
    <property type="entry name" value="LYSM"/>
    <property type="match status" value="1"/>
</dbReference>
<proteinExistence type="predicted"/>
<dbReference type="PANTHER" id="PTHR32305">
    <property type="match status" value="1"/>
</dbReference>
<dbReference type="NCBIfam" id="TIGR01643">
    <property type="entry name" value="YD_repeat_2x"/>
    <property type="match status" value="9"/>
</dbReference>
<keyword evidence="2" id="KW-0378">Hydrolase</keyword>
<reference evidence="5 6" key="1">
    <citation type="submission" date="2018-03" db="EMBL/GenBank/DDBJ databases">
        <title>The draft genome of Sphingosinicella sp. GL-C-18.</title>
        <authorList>
            <person name="Liu L."/>
            <person name="Li L."/>
            <person name="Liang L."/>
            <person name="Zhang X."/>
            <person name="Wang T."/>
        </authorList>
    </citation>
    <scope>NUCLEOTIDE SEQUENCE [LARGE SCALE GENOMIC DNA]</scope>
    <source>
        <strain evidence="5 6">GL-C-18</strain>
    </source>
</reference>
<dbReference type="InterPro" id="IPR016191">
    <property type="entry name" value="Ribonuclease/ribotoxin"/>
</dbReference>
<dbReference type="Gene3D" id="3.10.350.10">
    <property type="entry name" value="LysM domain"/>
    <property type="match status" value="1"/>
</dbReference>
<dbReference type="SUPFAM" id="SSF51294">
    <property type="entry name" value="Hedgehog/intein (Hint) domain"/>
    <property type="match status" value="1"/>
</dbReference>
<dbReference type="CDD" id="cd00118">
    <property type="entry name" value="LysM"/>
    <property type="match status" value="1"/>
</dbReference>
<dbReference type="SUPFAM" id="SSF53933">
    <property type="entry name" value="Microbial ribonucleases"/>
    <property type="match status" value="1"/>
</dbReference>
<dbReference type="EMBL" id="PXYI01000002">
    <property type="protein sequence ID" value="PSJ42216.1"/>
    <property type="molecule type" value="Genomic_DNA"/>
</dbReference>
<dbReference type="CDD" id="cd00081">
    <property type="entry name" value="Hint"/>
    <property type="match status" value="1"/>
</dbReference>
<dbReference type="Proteomes" id="UP000241167">
    <property type="component" value="Unassembled WGS sequence"/>
</dbReference>
<dbReference type="GO" id="GO:0016787">
    <property type="term" value="F:hydrolase activity"/>
    <property type="evidence" value="ECO:0007669"/>
    <property type="project" value="UniProtKB-KW"/>
</dbReference>
<dbReference type="Pfam" id="PF00545">
    <property type="entry name" value="Ribonuclease"/>
    <property type="match status" value="1"/>
</dbReference>
<comment type="caution">
    <text evidence="5">The sequence shown here is derived from an EMBL/GenBank/DDBJ whole genome shotgun (WGS) entry which is preliminary data.</text>
</comment>
<dbReference type="Gene3D" id="3.10.450.30">
    <property type="entry name" value="Microbial ribonucleases"/>
    <property type="match status" value="1"/>
</dbReference>
<organism evidence="5 6">
    <name type="scientific">Allosphingosinicella deserti</name>
    <dbReference type="NCBI Taxonomy" id="2116704"/>
    <lineage>
        <taxon>Bacteria</taxon>
        <taxon>Pseudomonadati</taxon>
        <taxon>Pseudomonadota</taxon>
        <taxon>Alphaproteobacteria</taxon>
        <taxon>Sphingomonadales</taxon>
        <taxon>Sphingomonadaceae</taxon>
        <taxon>Allosphingosinicella</taxon>
    </lineage>
</organism>
<gene>
    <name evidence="5" type="ORF">C7I55_08260</name>
</gene>
<evidence type="ECO:0000259" key="4">
    <source>
        <dbReference type="PROSITE" id="PS51782"/>
    </source>
</evidence>